<dbReference type="RefSeq" id="WP_089321977.1">
    <property type="nucleotide sequence ID" value="NZ_FZOQ01000052.1"/>
</dbReference>
<evidence type="ECO:0000313" key="4">
    <source>
        <dbReference type="Proteomes" id="UP000198432"/>
    </source>
</evidence>
<organism evidence="3 4">
    <name type="scientific">Pontibacter ummariensis</name>
    <dbReference type="NCBI Taxonomy" id="1610492"/>
    <lineage>
        <taxon>Bacteria</taxon>
        <taxon>Pseudomonadati</taxon>
        <taxon>Bacteroidota</taxon>
        <taxon>Cytophagia</taxon>
        <taxon>Cytophagales</taxon>
        <taxon>Hymenobacteraceae</taxon>
        <taxon>Pontibacter</taxon>
    </lineage>
</organism>
<keyword evidence="4" id="KW-1185">Reference proteome</keyword>
<reference evidence="4" key="1">
    <citation type="submission" date="2017-06" db="EMBL/GenBank/DDBJ databases">
        <authorList>
            <person name="Varghese N."/>
            <person name="Submissions S."/>
        </authorList>
    </citation>
    <scope>NUCLEOTIDE SEQUENCE [LARGE SCALE GENOMIC DNA]</scope>
    <source>
        <strain evidence="4">NKM1</strain>
    </source>
</reference>
<evidence type="ECO:0000259" key="1">
    <source>
        <dbReference type="Pfam" id="PF13320"/>
    </source>
</evidence>
<accession>A0A239LWF2</accession>
<dbReference type="AlphaFoldDB" id="A0A239LWF2"/>
<dbReference type="Pfam" id="PF22680">
    <property type="entry name" value="Glyco_hydro_123_N_2"/>
    <property type="match status" value="1"/>
</dbReference>
<sequence length="568" mass="65014">MRKLLRGSAILFLVLIVVPLRAQHYKFNDWATLLNPAVNVSFASSNTRFAQDQVPQVPRLSKWAAVAWKGEKVHTQLLVWANREIPQLRISLSDLKDGKGNRIEATNIRAGFVRYVLTDEFGKGCGHRKAVDYDSSWVADPIDTGSFTSVAANKVQPVWLSVAVPRSIQASTYRGTVIVKADKTYKLPITVKVQERELPLPSQWAFDLDLWQHPAAIARVHQVPLWSQEHYALMRPYYTMLAAAGQKSITASIIDEPWNHQTYDNFPSLIKWTRKKDGTWAYDYSIFDNYISFVMSCGIRERINCYTMVPWRMAFTYFDEGTGREAVLKAKAGTPAYSAFWGCFLRDFANHLKEKGWFSITSIAMDERPLPDMQAVINLLKDSDPHWKIALAGIYHPEIEKDIFDYSIASKWKFDDLVLQRRNASGMSSTFYTSCEEAHPNGFTFSPPAEQTWIGWYAAAQGFTGYLRWAYNSWVENPLRDSRFRTWPAGDTYQVYPGPLTSVRFEKLVEGIQDYEKVRLLREEFSRTGNQSKLKELESILSPFELQVLANTPAETMVRTAKEAMLQL</sequence>
<gene>
    <name evidence="3" type="ORF">SAMN06296052_1526</name>
</gene>
<dbReference type="InterPro" id="IPR025150">
    <property type="entry name" value="GH123_cat"/>
</dbReference>
<dbReference type="SUPFAM" id="SSF51445">
    <property type="entry name" value="(Trans)glycosidases"/>
    <property type="match status" value="1"/>
</dbReference>
<name>A0A239LWF2_9BACT</name>
<feature type="domain" description="Glycoside hydrolase 123 N-terminal" evidence="2">
    <location>
        <begin position="42"/>
        <end position="180"/>
    </location>
</feature>
<dbReference type="OrthoDB" id="197680at2"/>
<dbReference type="InterPro" id="IPR053850">
    <property type="entry name" value="Glyco_hydro_123_N_2"/>
</dbReference>
<evidence type="ECO:0000259" key="2">
    <source>
        <dbReference type="Pfam" id="PF22680"/>
    </source>
</evidence>
<proteinExistence type="predicted"/>
<feature type="domain" description="Glycoside hydrolase 123 catalytic" evidence="1">
    <location>
        <begin position="211"/>
        <end position="521"/>
    </location>
</feature>
<dbReference type="Proteomes" id="UP000198432">
    <property type="component" value="Unassembled WGS sequence"/>
</dbReference>
<dbReference type="Pfam" id="PF13320">
    <property type="entry name" value="GH123_cat"/>
    <property type="match status" value="1"/>
</dbReference>
<evidence type="ECO:0000313" key="3">
    <source>
        <dbReference type="EMBL" id="SNT34039.1"/>
    </source>
</evidence>
<protein>
    <submittedName>
        <fullName evidence="3">Uncharacterized protein</fullName>
    </submittedName>
</protein>
<dbReference type="EMBL" id="FZOQ01000052">
    <property type="protein sequence ID" value="SNT34039.1"/>
    <property type="molecule type" value="Genomic_DNA"/>
</dbReference>
<dbReference type="InterPro" id="IPR017853">
    <property type="entry name" value="GH"/>
</dbReference>